<evidence type="ECO:0000313" key="2">
    <source>
        <dbReference type="Proteomes" id="UP000525389"/>
    </source>
</evidence>
<proteinExistence type="predicted"/>
<sequence length="67" mass="7419">MHTVTCTWAPPAPARVLVREGRRVWAVTPRDLGQVVGPVALARLRLRGTLTLTLFDDEWRALTGEPA</sequence>
<name>A0A7W8GFM8_9DEIO</name>
<dbReference type="RefSeq" id="WP_184029070.1">
    <property type="nucleotide sequence ID" value="NZ_JACHFN010000007.1"/>
</dbReference>
<comment type="caution">
    <text evidence="1">The sequence shown here is derived from an EMBL/GenBank/DDBJ whole genome shotgun (WGS) entry which is preliminary data.</text>
</comment>
<dbReference type="Proteomes" id="UP000525389">
    <property type="component" value="Unassembled WGS sequence"/>
</dbReference>
<gene>
    <name evidence="1" type="ORF">HNQ09_002232</name>
</gene>
<evidence type="ECO:0000313" key="1">
    <source>
        <dbReference type="EMBL" id="MBB5234789.1"/>
    </source>
</evidence>
<accession>A0A7W8GFM8</accession>
<organism evidence="1 2">
    <name type="scientific">Deinococcus budaensis</name>
    <dbReference type="NCBI Taxonomy" id="1665626"/>
    <lineage>
        <taxon>Bacteria</taxon>
        <taxon>Thermotogati</taxon>
        <taxon>Deinococcota</taxon>
        <taxon>Deinococci</taxon>
        <taxon>Deinococcales</taxon>
        <taxon>Deinococcaceae</taxon>
        <taxon>Deinococcus</taxon>
    </lineage>
</organism>
<reference evidence="1 2" key="1">
    <citation type="submission" date="2020-08" db="EMBL/GenBank/DDBJ databases">
        <title>Genomic Encyclopedia of Type Strains, Phase IV (KMG-IV): sequencing the most valuable type-strain genomes for metagenomic binning, comparative biology and taxonomic classification.</title>
        <authorList>
            <person name="Goeker M."/>
        </authorList>
    </citation>
    <scope>NUCLEOTIDE SEQUENCE [LARGE SCALE GENOMIC DNA]</scope>
    <source>
        <strain evidence="1 2">DSM 101791</strain>
    </source>
</reference>
<dbReference type="EMBL" id="JACHFN010000007">
    <property type="protein sequence ID" value="MBB5234789.1"/>
    <property type="molecule type" value="Genomic_DNA"/>
</dbReference>
<dbReference type="AlphaFoldDB" id="A0A7W8GFM8"/>
<keyword evidence="2" id="KW-1185">Reference proteome</keyword>
<protein>
    <submittedName>
        <fullName evidence="1">Uncharacterized protein</fullName>
    </submittedName>
</protein>